<dbReference type="Proteomes" id="UP000007054">
    <property type="component" value="Chromosome"/>
</dbReference>
<dbReference type="CDD" id="cd04301">
    <property type="entry name" value="NAT_SF"/>
    <property type="match status" value="1"/>
</dbReference>
<keyword evidence="2" id="KW-0012">Acyltransferase</keyword>
<feature type="domain" description="N-acetyltransferase" evidence="3">
    <location>
        <begin position="1"/>
        <end position="144"/>
    </location>
</feature>
<dbReference type="PANTHER" id="PTHR43877:SF2">
    <property type="entry name" value="AMINOALKYLPHOSPHONATE N-ACETYLTRANSFERASE-RELATED"/>
    <property type="match status" value="1"/>
</dbReference>
<dbReference type="PATRIC" id="fig|213810.4.peg.1745"/>
<dbReference type="EMBL" id="FP929052">
    <property type="protein sequence ID" value="CBL17899.1"/>
    <property type="molecule type" value="Genomic_DNA"/>
</dbReference>
<dbReference type="GeneID" id="83156524"/>
<accession>D4LE54</accession>
<dbReference type="PANTHER" id="PTHR43877">
    <property type="entry name" value="AMINOALKYLPHOSPHONATE N-ACETYLTRANSFERASE-RELATED-RELATED"/>
    <property type="match status" value="1"/>
</dbReference>
<dbReference type="InterPro" id="IPR016181">
    <property type="entry name" value="Acyl_CoA_acyltransferase"/>
</dbReference>
<dbReference type="AlphaFoldDB" id="D4LE54"/>
<dbReference type="Gene3D" id="3.40.630.30">
    <property type="match status" value="1"/>
</dbReference>
<reference evidence="4" key="2">
    <citation type="submission" date="2010-03" db="EMBL/GenBank/DDBJ databases">
        <authorList>
            <person name="Pajon A."/>
        </authorList>
    </citation>
    <scope>NUCLEOTIDE SEQUENCE</scope>
    <source>
        <strain evidence="4">Type strain: 18P13</strain>
    </source>
</reference>
<dbReference type="InterPro" id="IPR000182">
    <property type="entry name" value="GNAT_dom"/>
</dbReference>
<dbReference type="Pfam" id="PF00583">
    <property type="entry name" value="Acetyltransf_1"/>
    <property type="match status" value="1"/>
</dbReference>
<evidence type="ECO:0000256" key="2">
    <source>
        <dbReference type="ARBA" id="ARBA00023315"/>
    </source>
</evidence>
<reference evidence="4" key="1">
    <citation type="submission" date="2010-03" db="EMBL/GenBank/DDBJ databases">
        <title>The genome sequence of Ruminococcus sp. 18P13.</title>
        <authorList>
            <consortium name="metaHIT consortium -- http://www.metahit.eu/"/>
            <person name="Pajon A."/>
            <person name="Turner K."/>
            <person name="Parkhill J."/>
            <person name="Bernalier A."/>
        </authorList>
    </citation>
    <scope>NUCLEOTIDE SEQUENCE [LARGE SCALE GENOMIC DNA]</scope>
    <source>
        <strain evidence="4">Type strain: 18P13</strain>
    </source>
</reference>
<name>D4LE54_RUMC1</name>
<dbReference type="STRING" id="213810.RUM_18480"/>
<evidence type="ECO:0000313" key="5">
    <source>
        <dbReference type="Proteomes" id="UP000007054"/>
    </source>
</evidence>
<evidence type="ECO:0000259" key="3">
    <source>
        <dbReference type="PROSITE" id="PS51186"/>
    </source>
</evidence>
<dbReference type="InterPro" id="IPR050832">
    <property type="entry name" value="Bact_Acetyltransf"/>
</dbReference>
<dbReference type="HOGENOM" id="CLU_013985_34_5_9"/>
<dbReference type="BioCyc" id="RCHA213810:RUM_RS08965-MONOMER"/>
<sequence length="144" mass="16403">MVREAKQEDLQGLLQLYLCLHETAVPEESERLHAVWQQILGDPMHHVLVYEAGDRIVSSCVCLIVPNLTRGLRPYGLIENVVTLDGFRGRGYASACLAYAREIAIENHCYKLMLMTGSKQERTLEFYRRAGYNAADKTGFVQWL</sequence>
<gene>
    <name evidence="4" type="ordered locus">RUM_18480</name>
</gene>
<keyword evidence="1 4" id="KW-0808">Transferase</keyword>
<evidence type="ECO:0000256" key="1">
    <source>
        <dbReference type="ARBA" id="ARBA00022679"/>
    </source>
</evidence>
<dbReference type="GO" id="GO:0016747">
    <property type="term" value="F:acyltransferase activity, transferring groups other than amino-acyl groups"/>
    <property type="evidence" value="ECO:0007669"/>
    <property type="project" value="InterPro"/>
</dbReference>
<proteinExistence type="predicted"/>
<keyword evidence="5" id="KW-1185">Reference proteome</keyword>
<dbReference type="OrthoDB" id="9804948at2"/>
<organism evidence="4 5">
    <name type="scientific">Ruminococcus champanellensis (strain DSM 18848 / JCM 17042 / KCTC 15320 / 18P13)</name>
    <dbReference type="NCBI Taxonomy" id="213810"/>
    <lineage>
        <taxon>Bacteria</taxon>
        <taxon>Bacillati</taxon>
        <taxon>Bacillota</taxon>
        <taxon>Clostridia</taxon>
        <taxon>Eubacteriales</taxon>
        <taxon>Oscillospiraceae</taxon>
        <taxon>Ruminococcus</taxon>
    </lineage>
</organism>
<dbReference type="SUPFAM" id="SSF55729">
    <property type="entry name" value="Acyl-CoA N-acyltransferases (Nat)"/>
    <property type="match status" value="1"/>
</dbReference>
<protein>
    <submittedName>
        <fullName evidence="4">Acetyltransferase (GNAT) family</fullName>
    </submittedName>
</protein>
<dbReference type="RefSeq" id="WP_015558805.1">
    <property type="nucleotide sequence ID" value="NC_021039.1"/>
</dbReference>
<dbReference type="PROSITE" id="PS51186">
    <property type="entry name" value="GNAT"/>
    <property type="match status" value="1"/>
</dbReference>
<evidence type="ECO:0000313" key="4">
    <source>
        <dbReference type="EMBL" id="CBL17899.1"/>
    </source>
</evidence>
<dbReference type="KEGG" id="rch:RUM_18480"/>